<sequence length="291" mass="32603">MLRTVAYRHFSTALFADSISSSLSKLTNAISNVIEPEFEPFAQLSLENVDLDVPEEEEEVFSAEDAPEHSAIAYRPGPLVAVGRTYSPGLSPARRRLYKALSLTPIVGFFFDRFLYDQDDNEGWLKLGNSQWGKGTELGINVGLVSAWIPQFVAQIMEAYFMNDVATLRECCADGALSILLQGLKEQRDKHLSVQGRTYRIGTTDLARVGGDDRPTLTVNFTLSHFFRVNDPRGHCLHGSKKGRDYTYTATISPEKGQWVDLTEGDAKEEVRWMLTDIHAETVDYVANKEE</sequence>
<dbReference type="AlphaFoldDB" id="A0A8J6BWC4"/>
<evidence type="ECO:0000313" key="2">
    <source>
        <dbReference type="EMBL" id="KAG9392301.1"/>
    </source>
</evidence>
<gene>
    <name evidence="2" type="ORF">J8273_5290</name>
</gene>
<proteinExistence type="predicted"/>
<dbReference type="Proteomes" id="UP000717585">
    <property type="component" value="Unassembled WGS sequence"/>
</dbReference>
<dbReference type="Gene3D" id="3.10.450.240">
    <property type="match status" value="1"/>
</dbReference>
<evidence type="ECO:0000259" key="1">
    <source>
        <dbReference type="Pfam" id="PF04280"/>
    </source>
</evidence>
<dbReference type="Pfam" id="PF04280">
    <property type="entry name" value="Tim44"/>
    <property type="match status" value="1"/>
</dbReference>
<protein>
    <submittedName>
        <fullName evidence="2">Tim44</fullName>
    </submittedName>
</protein>
<name>A0A8J6BWC4_9EUKA</name>
<dbReference type="SUPFAM" id="SSF54427">
    <property type="entry name" value="NTF2-like"/>
    <property type="match status" value="1"/>
</dbReference>
<dbReference type="InterPro" id="IPR007379">
    <property type="entry name" value="Tim44-like_dom"/>
</dbReference>
<organism evidence="2 3">
    <name type="scientific">Carpediemonas membranifera</name>
    <dbReference type="NCBI Taxonomy" id="201153"/>
    <lineage>
        <taxon>Eukaryota</taxon>
        <taxon>Metamonada</taxon>
        <taxon>Carpediemonas-like organisms</taxon>
        <taxon>Carpediemonas</taxon>
    </lineage>
</organism>
<dbReference type="InterPro" id="IPR032710">
    <property type="entry name" value="NTF2-like_dom_sf"/>
</dbReference>
<comment type="caution">
    <text evidence="2">The sequence shown here is derived from an EMBL/GenBank/DDBJ whole genome shotgun (WGS) entry which is preliminary data.</text>
</comment>
<accession>A0A8J6BWC4</accession>
<feature type="domain" description="Tim44-like" evidence="1">
    <location>
        <begin position="154"/>
        <end position="253"/>
    </location>
</feature>
<evidence type="ECO:0000313" key="3">
    <source>
        <dbReference type="Proteomes" id="UP000717585"/>
    </source>
</evidence>
<dbReference type="EMBL" id="JAHDYR010000038">
    <property type="protein sequence ID" value="KAG9392301.1"/>
    <property type="molecule type" value="Genomic_DNA"/>
</dbReference>
<keyword evidence="3" id="KW-1185">Reference proteome</keyword>
<reference evidence="2" key="1">
    <citation type="submission" date="2021-05" db="EMBL/GenBank/DDBJ databases">
        <title>A free-living protist that lacks canonical eukaryotic 1 DNA replication and segregation systems.</title>
        <authorList>
            <person name="Salas-Leiva D.E."/>
            <person name="Tromer E.C."/>
            <person name="Curtis B.A."/>
            <person name="Jerlstrom-Hultqvist J."/>
            <person name="Kolisko M."/>
            <person name="Yi Z."/>
            <person name="Salas-Leiva J.S."/>
            <person name="Gallot-Lavallee L."/>
            <person name="Kops G.J.P.L."/>
            <person name="Archibald J.M."/>
            <person name="Simpson A.G.B."/>
            <person name="Roger A.J."/>
        </authorList>
    </citation>
    <scope>NUCLEOTIDE SEQUENCE</scope>
    <source>
        <strain evidence="2">BICM</strain>
    </source>
</reference>